<evidence type="ECO:0000256" key="2">
    <source>
        <dbReference type="SAM" id="Phobius"/>
    </source>
</evidence>
<reference evidence="4" key="1">
    <citation type="submission" date="2023-07" db="EMBL/GenBank/DDBJ databases">
        <title>Whole genome shotgun sequence of Streptomyces achromogenes subsp. rubradiris NBRC 14000.</title>
        <authorList>
            <person name="Komaki H."/>
            <person name="Tamura T."/>
        </authorList>
    </citation>
    <scope>NUCLEOTIDE SEQUENCE [LARGE SCALE GENOMIC DNA]</scope>
    <source>
        <strain evidence="4">NBRC 14000</strain>
    </source>
</reference>
<dbReference type="Proteomes" id="UP000646738">
    <property type="component" value="Unassembled WGS sequence"/>
</dbReference>
<name>A0ABQ3RDS0_STRRR</name>
<keyword evidence="2" id="KW-0812">Transmembrane</keyword>
<accession>A0ABQ3RDS0</accession>
<keyword evidence="2" id="KW-0472">Membrane</keyword>
<feature type="transmembrane region" description="Helical" evidence="2">
    <location>
        <begin position="25"/>
        <end position="44"/>
    </location>
</feature>
<comment type="caution">
    <text evidence="3">The sequence shown here is derived from an EMBL/GenBank/DDBJ whole genome shotgun (WGS) entry which is preliminary data.</text>
</comment>
<dbReference type="EMBL" id="BNEA01000015">
    <property type="protein sequence ID" value="GHI54008.1"/>
    <property type="molecule type" value="Genomic_DNA"/>
</dbReference>
<keyword evidence="4" id="KW-1185">Reference proteome</keyword>
<evidence type="ECO:0000313" key="4">
    <source>
        <dbReference type="Proteomes" id="UP000646738"/>
    </source>
</evidence>
<organism evidence="3 4">
    <name type="scientific">Streptomyces rubradiris</name>
    <name type="common">Streptomyces achromogenes subsp. rubradiris</name>
    <dbReference type="NCBI Taxonomy" id="285531"/>
    <lineage>
        <taxon>Bacteria</taxon>
        <taxon>Bacillati</taxon>
        <taxon>Actinomycetota</taxon>
        <taxon>Actinomycetes</taxon>
        <taxon>Kitasatosporales</taxon>
        <taxon>Streptomycetaceae</taxon>
        <taxon>Streptomyces</taxon>
    </lineage>
</organism>
<evidence type="ECO:0000313" key="3">
    <source>
        <dbReference type="EMBL" id="GHI54008.1"/>
    </source>
</evidence>
<proteinExistence type="predicted"/>
<gene>
    <name evidence="3" type="ORF">Srubr_38540</name>
</gene>
<feature type="region of interest" description="Disordered" evidence="1">
    <location>
        <begin position="1"/>
        <end position="20"/>
    </location>
</feature>
<keyword evidence="2" id="KW-1133">Transmembrane helix</keyword>
<protein>
    <submittedName>
        <fullName evidence="3">Uncharacterized protein</fullName>
    </submittedName>
</protein>
<evidence type="ECO:0000256" key="1">
    <source>
        <dbReference type="SAM" id="MobiDB-lite"/>
    </source>
</evidence>
<feature type="compositionally biased region" description="Low complexity" evidence="1">
    <location>
        <begin position="9"/>
        <end position="20"/>
    </location>
</feature>
<sequence length="55" mass="5308">MTRSALTDAAAAGAHGPEPRGAAPAFIGLRLAVSGSVVAVAWLYRESGGGGPTSA</sequence>